<proteinExistence type="inferred from homology"/>
<name>A0A162KVZ3_9PROT</name>
<dbReference type="AlphaFoldDB" id="A0A162KVZ3"/>
<evidence type="ECO:0000256" key="2">
    <source>
        <dbReference type="ARBA" id="ARBA00022723"/>
    </source>
</evidence>
<evidence type="ECO:0000313" key="4">
    <source>
        <dbReference type="EMBL" id="KYO52280.1"/>
    </source>
</evidence>
<dbReference type="GO" id="GO:0016853">
    <property type="term" value="F:isomerase activity"/>
    <property type="evidence" value="ECO:0007669"/>
    <property type="project" value="UniProtKB-ARBA"/>
</dbReference>
<evidence type="ECO:0000256" key="1">
    <source>
        <dbReference type="ARBA" id="ARBA00010211"/>
    </source>
</evidence>
<dbReference type="Pfam" id="PF01557">
    <property type="entry name" value="FAA_hydrolase"/>
    <property type="match status" value="1"/>
</dbReference>
<evidence type="ECO:0000313" key="5">
    <source>
        <dbReference type="Proteomes" id="UP000075787"/>
    </source>
</evidence>
<dbReference type="GeneID" id="97239671"/>
<dbReference type="GO" id="GO:0051213">
    <property type="term" value="F:dioxygenase activity"/>
    <property type="evidence" value="ECO:0007669"/>
    <property type="project" value="UniProtKB-KW"/>
</dbReference>
<dbReference type="PANTHER" id="PTHR42796:SF4">
    <property type="entry name" value="FUMARYLACETOACETATE HYDROLASE DOMAIN-CONTAINING PROTEIN 2A"/>
    <property type="match status" value="1"/>
</dbReference>
<dbReference type="EMBL" id="LPZR01000157">
    <property type="protein sequence ID" value="KYO52280.1"/>
    <property type="molecule type" value="Genomic_DNA"/>
</dbReference>
<dbReference type="InterPro" id="IPR051121">
    <property type="entry name" value="FAH"/>
</dbReference>
<dbReference type="SUPFAM" id="SSF56529">
    <property type="entry name" value="FAH"/>
    <property type="match status" value="1"/>
</dbReference>
<dbReference type="GO" id="GO:0019752">
    <property type="term" value="P:carboxylic acid metabolic process"/>
    <property type="evidence" value="ECO:0007669"/>
    <property type="project" value="UniProtKB-ARBA"/>
</dbReference>
<dbReference type="OrthoDB" id="9780293at2"/>
<accession>A0A162KVZ3</accession>
<dbReference type="Gene3D" id="3.90.850.10">
    <property type="entry name" value="Fumarylacetoacetase-like, C-terminal domain"/>
    <property type="match status" value="1"/>
</dbReference>
<keyword evidence="4" id="KW-0560">Oxidoreductase</keyword>
<dbReference type="InterPro" id="IPR011234">
    <property type="entry name" value="Fumarylacetoacetase-like_C"/>
</dbReference>
<sequence length="301" mass="32053">MKLVTFDRDGAARLGAVAGDLIVDLCALATAAGETCPATMLALIEAGPEALDTVKRLMAAHDGAWPAGTTVRLADTRLLAPIQRLPKGVIGVGLNYSEHVEESSRTMDTDRDMPSRPVIFFKPPTAVIGPEDSIVHNQAQTSQLDWESELGVVIGRRCRDVAPGDALDQVFGYTCVNDISARDLRHGGQWCFAKGQDTFAPMGPWIVTADEIEDPHALRIGLRVNGVTKQDGNTCQMIFRVPALIAHLSSGITLEPGDVIATGSPAGVGISYVPPQFLKPGDVVEVDIEKIGVLRNQVIAG</sequence>
<dbReference type="FunFam" id="3.90.850.10:FF:000002">
    <property type="entry name" value="2-hydroxyhepta-2,4-diene-1,7-dioate isomerase"/>
    <property type="match status" value="1"/>
</dbReference>
<dbReference type="RefSeq" id="WP_062764395.1">
    <property type="nucleotide sequence ID" value="NZ_CP121043.1"/>
</dbReference>
<protein>
    <submittedName>
        <fullName evidence="4">Gentisate 1,2-dioxygenase</fullName>
    </submittedName>
</protein>
<reference evidence="4 5" key="1">
    <citation type="submission" date="2015-12" db="EMBL/GenBank/DDBJ databases">
        <title>Genome sequence of Tistrella mobilis MCCC 1A02139.</title>
        <authorList>
            <person name="Lu L."/>
            <person name="Lai Q."/>
            <person name="Shao Z."/>
            <person name="Qian P."/>
        </authorList>
    </citation>
    <scope>NUCLEOTIDE SEQUENCE [LARGE SCALE GENOMIC DNA]</scope>
    <source>
        <strain evidence="4 5">MCCC 1A02139</strain>
    </source>
</reference>
<comment type="similarity">
    <text evidence="1">Belongs to the FAH family.</text>
</comment>
<evidence type="ECO:0000259" key="3">
    <source>
        <dbReference type="Pfam" id="PF01557"/>
    </source>
</evidence>
<organism evidence="4 5">
    <name type="scientific">Tistrella mobilis</name>
    <dbReference type="NCBI Taxonomy" id="171437"/>
    <lineage>
        <taxon>Bacteria</taxon>
        <taxon>Pseudomonadati</taxon>
        <taxon>Pseudomonadota</taxon>
        <taxon>Alphaproteobacteria</taxon>
        <taxon>Geminicoccales</taxon>
        <taxon>Geminicoccaceae</taxon>
        <taxon>Tistrella</taxon>
    </lineage>
</organism>
<keyword evidence="4" id="KW-0223">Dioxygenase</keyword>
<comment type="caution">
    <text evidence="4">The sequence shown here is derived from an EMBL/GenBank/DDBJ whole genome shotgun (WGS) entry which is preliminary data.</text>
</comment>
<dbReference type="Proteomes" id="UP000075787">
    <property type="component" value="Unassembled WGS sequence"/>
</dbReference>
<feature type="domain" description="Fumarylacetoacetase-like C-terminal" evidence="3">
    <location>
        <begin position="89"/>
        <end position="298"/>
    </location>
</feature>
<dbReference type="GO" id="GO:0046872">
    <property type="term" value="F:metal ion binding"/>
    <property type="evidence" value="ECO:0007669"/>
    <property type="project" value="UniProtKB-KW"/>
</dbReference>
<dbReference type="InterPro" id="IPR036663">
    <property type="entry name" value="Fumarylacetoacetase_C_sf"/>
</dbReference>
<keyword evidence="2" id="KW-0479">Metal-binding</keyword>
<gene>
    <name evidence="4" type="ORF">AUP44_00585</name>
</gene>
<dbReference type="PANTHER" id="PTHR42796">
    <property type="entry name" value="FUMARYLACETOACETATE HYDROLASE DOMAIN-CONTAINING PROTEIN 2A-RELATED"/>
    <property type="match status" value="1"/>
</dbReference>